<gene>
    <name evidence="1" type="ORF">OFUS_LOCUS19424</name>
</gene>
<name>A0A8S4PKW2_OWEFU</name>
<organism evidence="1 2">
    <name type="scientific">Owenia fusiformis</name>
    <name type="common">Polychaete worm</name>
    <dbReference type="NCBI Taxonomy" id="6347"/>
    <lineage>
        <taxon>Eukaryota</taxon>
        <taxon>Metazoa</taxon>
        <taxon>Spiralia</taxon>
        <taxon>Lophotrochozoa</taxon>
        <taxon>Annelida</taxon>
        <taxon>Polychaeta</taxon>
        <taxon>Sedentaria</taxon>
        <taxon>Canalipalpata</taxon>
        <taxon>Sabellida</taxon>
        <taxon>Oweniida</taxon>
        <taxon>Oweniidae</taxon>
        <taxon>Owenia</taxon>
    </lineage>
</organism>
<comment type="caution">
    <text evidence="1">The sequence shown here is derived from an EMBL/GenBank/DDBJ whole genome shotgun (WGS) entry which is preliminary data.</text>
</comment>
<accession>A0A8S4PKW2</accession>
<evidence type="ECO:0000313" key="2">
    <source>
        <dbReference type="Proteomes" id="UP000749559"/>
    </source>
</evidence>
<dbReference type="AlphaFoldDB" id="A0A8S4PKW2"/>
<proteinExistence type="predicted"/>
<sequence length="106" mass="12091">MPNANPRTLTTKYHPQKFCRLYEYVITCSGNNMSTLMVVTLKDGVNSSLTSEIMHKLHNVQRVKGAIISAGGPLNIFQFGYFIKTNIYFYCLQRNPWMNIISADIP</sequence>
<reference evidence="1" key="1">
    <citation type="submission" date="2022-03" db="EMBL/GenBank/DDBJ databases">
        <authorList>
            <person name="Martin C."/>
        </authorList>
    </citation>
    <scope>NUCLEOTIDE SEQUENCE</scope>
</reference>
<evidence type="ECO:0000313" key="1">
    <source>
        <dbReference type="EMBL" id="CAH1794781.1"/>
    </source>
</evidence>
<feature type="non-terminal residue" evidence="1">
    <location>
        <position position="106"/>
    </location>
</feature>
<keyword evidence="2" id="KW-1185">Reference proteome</keyword>
<protein>
    <submittedName>
        <fullName evidence="1">Uncharacterized protein</fullName>
    </submittedName>
</protein>
<dbReference type="EMBL" id="CAIIXF020000009">
    <property type="protein sequence ID" value="CAH1794781.1"/>
    <property type="molecule type" value="Genomic_DNA"/>
</dbReference>
<dbReference type="Proteomes" id="UP000749559">
    <property type="component" value="Unassembled WGS sequence"/>
</dbReference>